<evidence type="ECO:0000256" key="1">
    <source>
        <dbReference type="ARBA" id="ARBA00004448"/>
    </source>
</evidence>
<evidence type="ECO:0000256" key="6">
    <source>
        <dbReference type="ARBA" id="ARBA00022989"/>
    </source>
</evidence>
<dbReference type="GeneID" id="70131243"/>
<dbReference type="GO" id="GO:0005743">
    <property type="term" value="C:mitochondrial inner membrane"/>
    <property type="evidence" value="ECO:0007669"/>
    <property type="project" value="UniProtKB-SubCell"/>
</dbReference>
<feature type="region of interest" description="Disordered" evidence="10">
    <location>
        <begin position="476"/>
        <end position="508"/>
    </location>
</feature>
<name>A0A9P9A0S4_9PEZI</name>
<keyword evidence="8 11" id="KW-0472">Membrane</keyword>
<evidence type="ECO:0000256" key="7">
    <source>
        <dbReference type="ARBA" id="ARBA00023128"/>
    </source>
</evidence>
<dbReference type="PANTHER" id="PTHR12428">
    <property type="entry name" value="OXA1"/>
    <property type="match status" value="1"/>
</dbReference>
<dbReference type="Pfam" id="PF02096">
    <property type="entry name" value="60KD_IMP"/>
    <property type="match status" value="1"/>
</dbReference>
<dbReference type="GO" id="GO:0032977">
    <property type="term" value="F:membrane insertase activity"/>
    <property type="evidence" value="ECO:0007669"/>
    <property type="project" value="InterPro"/>
</dbReference>
<comment type="subcellular location">
    <subcellularLocation>
        <location evidence="9">Membrane</location>
        <topology evidence="9">Multi-pass membrane protein</topology>
    </subcellularLocation>
    <subcellularLocation>
        <location evidence="1">Mitochondrion inner membrane</location>
        <topology evidence="1">Multi-pass membrane protein</topology>
    </subcellularLocation>
</comment>
<evidence type="ECO:0000313" key="13">
    <source>
        <dbReference type="EMBL" id="KAH6658727.1"/>
    </source>
</evidence>
<evidence type="ECO:0000256" key="5">
    <source>
        <dbReference type="ARBA" id="ARBA00022946"/>
    </source>
</evidence>
<dbReference type="RefSeq" id="XP_045962961.1">
    <property type="nucleotide sequence ID" value="XM_046102351.1"/>
</dbReference>
<feature type="compositionally biased region" description="Basic and acidic residues" evidence="10">
    <location>
        <begin position="476"/>
        <end position="491"/>
    </location>
</feature>
<dbReference type="EMBL" id="JAGPXC010000002">
    <property type="protein sequence ID" value="KAH6658727.1"/>
    <property type="molecule type" value="Genomic_DNA"/>
</dbReference>
<sequence>MLPSRGVSGLRPTSGLRLSLTVTRQPTSSRQYSQIQRLGRSSQQWSPNSAALRGQSTTLPRLAHLSRNPIRVGVASGPSRSLSLWGFGSQPQQQPVGSKAASTSATTPSPAASSTEAPAIGSSPVSPAGSQPVDSAVSSASDIPSAIADSVSSSFVPETFSDFDLEPSILDIPEQIGYLKHLGLDFGWGPTAFCEWMLEHVYIMTGLPWWASISAVALGIRLVWLWPTIIGQRNAAKMALLHKDPEFMKASAEAKQVMWDKDADTMVKMKVQAKVQGMQKRAGVSMLKTLLPPLGIVPLSYGMFRLIRGMSALPVPSLETGGFAWITDLTVYDPTYILPLVSAALSAITIRQTQKANLNPTPQNESMNKFMLYGLTPFMFVCTMWFPAAVQWFFLMFAVTTVVQGRLLNMPAIRRIVDLPPLPGTPALTVAANLQYQAPSRSGIRGILDGAKSNMANVTKGIEDYTGGSAKAAAKKAQEYEKKRAEEEKQKAMSRMLEAQRKRASRRN</sequence>
<evidence type="ECO:0000256" key="4">
    <source>
        <dbReference type="ARBA" id="ARBA00022792"/>
    </source>
</evidence>
<dbReference type="CDD" id="cd20069">
    <property type="entry name" value="5TM_Oxa1-like"/>
    <property type="match status" value="1"/>
</dbReference>
<comment type="caution">
    <text evidence="13">The sequence shown here is derived from an EMBL/GenBank/DDBJ whole genome shotgun (WGS) entry which is preliminary data.</text>
</comment>
<feature type="transmembrane region" description="Helical" evidence="11">
    <location>
        <begin position="207"/>
        <end position="227"/>
    </location>
</feature>
<evidence type="ECO:0000256" key="11">
    <source>
        <dbReference type="SAM" id="Phobius"/>
    </source>
</evidence>
<comment type="similarity">
    <text evidence="2 9">Belongs to the OXA1/ALB3/YidC family.</text>
</comment>
<feature type="domain" description="Membrane insertase YidC/Oxa/ALB C-terminal" evidence="12">
    <location>
        <begin position="209"/>
        <end position="407"/>
    </location>
</feature>
<dbReference type="OrthoDB" id="2148490at2759"/>
<evidence type="ECO:0000256" key="2">
    <source>
        <dbReference type="ARBA" id="ARBA00009877"/>
    </source>
</evidence>
<evidence type="ECO:0000256" key="3">
    <source>
        <dbReference type="ARBA" id="ARBA00022692"/>
    </source>
</evidence>
<keyword evidence="7" id="KW-0496">Mitochondrion</keyword>
<evidence type="ECO:0000259" key="12">
    <source>
        <dbReference type="Pfam" id="PF02096"/>
    </source>
</evidence>
<keyword evidence="3 9" id="KW-0812">Transmembrane</keyword>
<feature type="compositionally biased region" description="Low complexity" evidence="10">
    <location>
        <begin position="100"/>
        <end position="119"/>
    </location>
</feature>
<keyword evidence="6 11" id="KW-1133">Transmembrane helix</keyword>
<feature type="compositionally biased region" description="Polar residues" evidence="10">
    <location>
        <begin position="20"/>
        <end position="50"/>
    </location>
</feature>
<reference evidence="13" key="1">
    <citation type="journal article" date="2021" name="Nat. Commun.">
        <title>Genetic determinants of endophytism in the Arabidopsis root mycobiome.</title>
        <authorList>
            <person name="Mesny F."/>
            <person name="Miyauchi S."/>
            <person name="Thiergart T."/>
            <person name="Pickel B."/>
            <person name="Atanasova L."/>
            <person name="Karlsson M."/>
            <person name="Huettel B."/>
            <person name="Barry K.W."/>
            <person name="Haridas S."/>
            <person name="Chen C."/>
            <person name="Bauer D."/>
            <person name="Andreopoulos W."/>
            <person name="Pangilinan J."/>
            <person name="LaButti K."/>
            <person name="Riley R."/>
            <person name="Lipzen A."/>
            <person name="Clum A."/>
            <person name="Drula E."/>
            <person name="Henrissat B."/>
            <person name="Kohler A."/>
            <person name="Grigoriev I.V."/>
            <person name="Martin F.M."/>
            <person name="Hacquard S."/>
        </authorList>
    </citation>
    <scope>NUCLEOTIDE SEQUENCE</scope>
    <source>
        <strain evidence="13">MPI-SDFR-AT-0073</strain>
    </source>
</reference>
<dbReference type="PANTHER" id="PTHR12428:SF66">
    <property type="entry name" value="MITOCHONDRIAL INNER MEMBRANE PROTEIN OXA1L"/>
    <property type="match status" value="1"/>
</dbReference>
<dbReference type="InterPro" id="IPR001708">
    <property type="entry name" value="YidC/ALB3/OXA1/COX18"/>
</dbReference>
<accession>A0A9P9A0S4</accession>
<keyword evidence="14" id="KW-1185">Reference proteome</keyword>
<dbReference type="InterPro" id="IPR028055">
    <property type="entry name" value="YidC/Oxa/ALB_C"/>
</dbReference>
<keyword evidence="5" id="KW-0809">Transit peptide</keyword>
<evidence type="ECO:0000256" key="8">
    <source>
        <dbReference type="ARBA" id="ARBA00023136"/>
    </source>
</evidence>
<organism evidence="13 14">
    <name type="scientific">Truncatella angustata</name>
    <dbReference type="NCBI Taxonomy" id="152316"/>
    <lineage>
        <taxon>Eukaryota</taxon>
        <taxon>Fungi</taxon>
        <taxon>Dikarya</taxon>
        <taxon>Ascomycota</taxon>
        <taxon>Pezizomycotina</taxon>
        <taxon>Sordariomycetes</taxon>
        <taxon>Xylariomycetidae</taxon>
        <taxon>Amphisphaeriales</taxon>
        <taxon>Sporocadaceae</taxon>
        <taxon>Truncatella</taxon>
    </lineage>
</organism>
<proteinExistence type="inferred from homology"/>
<evidence type="ECO:0000313" key="14">
    <source>
        <dbReference type="Proteomes" id="UP000758603"/>
    </source>
</evidence>
<protein>
    <submittedName>
        <fullName evidence="13">60Kd inner membrane protein-domain-containing protein</fullName>
    </submittedName>
</protein>
<feature type="region of interest" description="Disordered" evidence="10">
    <location>
        <begin position="83"/>
        <end position="137"/>
    </location>
</feature>
<dbReference type="GO" id="GO:0032979">
    <property type="term" value="P:protein insertion into mitochondrial inner membrane from matrix"/>
    <property type="evidence" value="ECO:0007669"/>
    <property type="project" value="TreeGrafter"/>
</dbReference>
<dbReference type="AlphaFoldDB" id="A0A9P9A0S4"/>
<dbReference type="Proteomes" id="UP000758603">
    <property type="component" value="Unassembled WGS sequence"/>
</dbReference>
<feature type="region of interest" description="Disordered" evidence="10">
    <location>
        <begin position="1"/>
        <end position="50"/>
    </location>
</feature>
<gene>
    <name evidence="13" type="ORF">BKA67DRAFT_558852</name>
</gene>
<evidence type="ECO:0000256" key="9">
    <source>
        <dbReference type="RuleBase" id="RU003945"/>
    </source>
</evidence>
<evidence type="ECO:0000256" key="10">
    <source>
        <dbReference type="SAM" id="MobiDB-lite"/>
    </source>
</evidence>
<keyword evidence="4" id="KW-0999">Mitochondrion inner membrane</keyword>
<feature type="transmembrane region" description="Helical" evidence="11">
    <location>
        <begin position="290"/>
        <end position="311"/>
    </location>
</feature>